<evidence type="ECO:0000313" key="2">
    <source>
        <dbReference type="EMBL" id="CCD67657.1"/>
    </source>
</evidence>
<dbReference type="OMA" id="MFQASTY"/>
<dbReference type="KEGG" id="cel:CELE_F42A9.3"/>
<protein>
    <submittedName>
        <fullName evidence="2">Transmembrane protein</fullName>
    </submittedName>
</protein>
<dbReference type="CTD" id="177665"/>
<feature type="transmembrane region" description="Helical" evidence="1">
    <location>
        <begin position="81"/>
        <end position="104"/>
    </location>
</feature>
<sequence>MATSSASNKAAGPSALGISGPGVSAQNTATGGKVGETSEVTTQMFQASTYGAVKAPKIVADAQQGTNRSSETLENKMVHDFMCGLGGVVGAILFSGIFFFFGVASMRDKVYFLEIPDIVQMFGIPSTVQNASSSG</sequence>
<dbReference type="UCSC" id="F42A9.3">
    <property type="organism name" value="c. elegans"/>
</dbReference>
<dbReference type="HOGENOM" id="CLU_1887604_0_0_1"/>
<dbReference type="Proteomes" id="UP000001940">
    <property type="component" value="Chromosome IV"/>
</dbReference>
<keyword evidence="3" id="KW-1185">Reference proteome</keyword>
<accession>Q20316</accession>
<dbReference type="Bgee" id="WBGene00018332">
    <property type="expression patterns" value="Expressed in material anatomical entity and 2 other cell types or tissues"/>
</dbReference>
<dbReference type="PaxDb" id="6239-F42A9.3"/>
<evidence type="ECO:0000256" key="1">
    <source>
        <dbReference type="SAM" id="Phobius"/>
    </source>
</evidence>
<name>Q20316_CAEEL</name>
<keyword evidence="1" id="KW-0472">Membrane</keyword>
<keyword evidence="1 2" id="KW-0812">Transmembrane</keyword>
<dbReference type="STRING" id="6239.F42A9.3.1"/>
<dbReference type="FunCoup" id="Q20316">
    <property type="interactions" value="252"/>
</dbReference>
<dbReference type="EMBL" id="BX284604">
    <property type="protein sequence ID" value="CCD67657.1"/>
    <property type="molecule type" value="Genomic_DNA"/>
</dbReference>
<reference evidence="2 3" key="1">
    <citation type="journal article" date="1998" name="Science">
        <title>Genome sequence of the nematode C. elegans: a platform for investigating biology.</title>
        <authorList>
            <consortium name="The C. elegans sequencing consortium"/>
            <person name="Sulson J.E."/>
            <person name="Waterston R."/>
        </authorList>
    </citation>
    <scope>NUCLEOTIDE SEQUENCE [LARGE SCALE GENOMIC DNA]</scope>
    <source>
        <strain evidence="2 3">Bristol N2</strain>
    </source>
</reference>
<evidence type="ECO:0000313" key="4">
    <source>
        <dbReference type="WormBase" id="F42A9.3"/>
    </source>
</evidence>
<dbReference type="RefSeq" id="NP_501473.1">
    <property type="nucleotide sequence ID" value="NM_069072.1"/>
</dbReference>
<dbReference type="AGR" id="WB:WBGene00018332"/>
<dbReference type="WormBase" id="F42A9.3">
    <property type="protein sequence ID" value="CE07225"/>
    <property type="gene ID" value="WBGene00018332"/>
</dbReference>
<keyword evidence="1" id="KW-1133">Transmembrane helix</keyword>
<organism evidence="2 3">
    <name type="scientific">Caenorhabditis elegans</name>
    <dbReference type="NCBI Taxonomy" id="6239"/>
    <lineage>
        <taxon>Eukaryota</taxon>
        <taxon>Metazoa</taxon>
        <taxon>Ecdysozoa</taxon>
        <taxon>Nematoda</taxon>
        <taxon>Chromadorea</taxon>
        <taxon>Rhabditida</taxon>
        <taxon>Rhabditina</taxon>
        <taxon>Rhabditomorpha</taxon>
        <taxon>Rhabditoidea</taxon>
        <taxon>Rhabditidae</taxon>
        <taxon>Peloderinae</taxon>
        <taxon>Caenorhabditis</taxon>
    </lineage>
</organism>
<dbReference type="AlphaFoldDB" id="Q20316"/>
<dbReference type="PIR" id="T29305">
    <property type="entry name" value="T29305"/>
</dbReference>
<dbReference type="InParanoid" id="Q20316"/>
<gene>
    <name evidence="2" type="ORF">CELE_F42A9.3</name>
    <name evidence="2 4" type="ORF">F42A9.3</name>
</gene>
<evidence type="ECO:0000313" key="3">
    <source>
        <dbReference type="Proteomes" id="UP000001940"/>
    </source>
</evidence>
<proteinExistence type="predicted"/>
<dbReference type="GeneID" id="177665"/>
<dbReference type="eggNOG" id="ENOG502TKKF">
    <property type="taxonomic scope" value="Eukaryota"/>
</dbReference>